<name>A0AAD9SZE6_9HELO</name>
<evidence type="ECO:0000259" key="3">
    <source>
        <dbReference type="Pfam" id="PF03981"/>
    </source>
</evidence>
<gene>
    <name evidence="4" type="ORF">QTJ16_005275</name>
</gene>
<dbReference type="GO" id="GO:0034551">
    <property type="term" value="P:mitochondrial respiratory chain complex III assembly"/>
    <property type="evidence" value="ECO:0007669"/>
    <property type="project" value="TreeGrafter"/>
</dbReference>
<comment type="caution">
    <text evidence="4">The sequence shown here is derived from an EMBL/GenBank/DDBJ whole genome shotgun (WGS) entry which is preliminary data.</text>
</comment>
<dbReference type="PANTHER" id="PTHR12184:SF1">
    <property type="entry name" value="UBIQUINOL-CYTOCHROME-C REDUCTASE COMPLEX ASSEMBLY FACTOR 1"/>
    <property type="match status" value="1"/>
</dbReference>
<dbReference type="PANTHER" id="PTHR12184">
    <property type="entry name" value="UBIQUINOL-CYTOCHROME C REDUCTASE COMPLEX ASSEMBLY FACTOR 1 FAMILY MEMBER"/>
    <property type="match status" value="1"/>
</dbReference>
<dbReference type="Pfam" id="PF03981">
    <property type="entry name" value="Ubiq_cyt_C_chap"/>
    <property type="match status" value="1"/>
</dbReference>
<proteinExistence type="inferred from homology"/>
<feature type="compositionally biased region" description="Polar residues" evidence="2">
    <location>
        <begin position="30"/>
        <end position="42"/>
    </location>
</feature>
<dbReference type="EMBL" id="JAUBYV010000007">
    <property type="protein sequence ID" value="KAK2625963.1"/>
    <property type="molecule type" value="Genomic_DNA"/>
</dbReference>
<keyword evidence="5" id="KW-1185">Reference proteome</keyword>
<evidence type="ECO:0000313" key="5">
    <source>
        <dbReference type="Proteomes" id="UP001285354"/>
    </source>
</evidence>
<dbReference type="AlphaFoldDB" id="A0AAD9SZE6"/>
<comment type="similarity">
    <text evidence="1">Belongs to the CBP3 family.</text>
</comment>
<evidence type="ECO:0000313" key="4">
    <source>
        <dbReference type="EMBL" id="KAK2625963.1"/>
    </source>
</evidence>
<evidence type="ECO:0000256" key="1">
    <source>
        <dbReference type="ARBA" id="ARBA00006407"/>
    </source>
</evidence>
<dbReference type="InterPro" id="IPR021150">
    <property type="entry name" value="Ubiq_cyt_c_chap"/>
</dbReference>
<dbReference type="InterPro" id="IPR007129">
    <property type="entry name" value="Ubiqinol_cyt_c_chaperone_CPB3"/>
</dbReference>
<dbReference type="Proteomes" id="UP001285354">
    <property type="component" value="Unassembled WGS sequence"/>
</dbReference>
<organism evidence="4 5">
    <name type="scientific">Diplocarpon rosae</name>
    <dbReference type="NCBI Taxonomy" id="946125"/>
    <lineage>
        <taxon>Eukaryota</taxon>
        <taxon>Fungi</taxon>
        <taxon>Dikarya</taxon>
        <taxon>Ascomycota</taxon>
        <taxon>Pezizomycotina</taxon>
        <taxon>Leotiomycetes</taxon>
        <taxon>Helotiales</taxon>
        <taxon>Drepanopezizaceae</taxon>
        <taxon>Diplocarpon</taxon>
    </lineage>
</organism>
<accession>A0AAD9SZE6</accession>
<protein>
    <recommendedName>
        <fullName evidence="3">Ubiquinol-cytochrome c chaperone domain-containing protein</fullName>
    </recommendedName>
</protein>
<feature type="region of interest" description="Disordered" evidence="2">
    <location>
        <begin position="30"/>
        <end position="57"/>
    </location>
</feature>
<dbReference type="GO" id="GO:0005739">
    <property type="term" value="C:mitochondrion"/>
    <property type="evidence" value="ECO:0007669"/>
    <property type="project" value="TreeGrafter"/>
</dbReference>
<sequence>MASNSCSKCLGPFHRRLRCIPQVLIARSTTSHPRPVPNTSIRITEATPPNAPLSTSTPAVAPVRVEGQPKTATPISAGKKALQKVQMATGRATETYTAYGATELLYKEFARQADYSIPQAENSDQEMPKTEDGEDLGVGDGWWLTEAGLKPTFSTWSQVTMLHMYLLSVRLRCFPAASAQPWQQHLLDHFFYDAENRMTISHNMHARGTRNKYLKDLFVQWRGLLAAYDEGLVKGDAVLAAAIWRNIYKASDDVDIRTLAQIVSYMRSALKELDSLPDREIGQAALVFGNPGAEGSSVRIHSSMMALPFEKASGKDLPKVRV</sequence>
<reference evidence="4" key="1">
    <citation type="submission" date="2023-06" db="EMBL/GenBank/DDBJ databases">
        <title>Draft genome of Marssonina rosae.</title>
        <authorList>
            <person name="Cheng Q."/>
        </authorList>
    </citation>
    <scope>NUCLEOTIDE SEQUENCE</scope>
    <source>
        <strain evidence="4">R4</strain>
    </source>
</reference>
<feature type="domain" description="Ubiquinol-cytochrome c chaperone" evidence="3">
    <location>
        <begin position="146"/>
        <end position="286"/>
    </location>
</feature>
<evidence type="ECO:0000256" key="2">
    <source>
        <dbReference type="SAM" id="MobiDB-lite"/>
    </source>
</evidence>